<accession>A0ABD2YRF1</accession>
<proteinExistence type="predicted"/>
<dbReference type="Proteomes" id="UP001630127">
    <property type="component" value="Unassembled WGS sequence"/>
</dbReference>
<protein>
    <submittedName>
        <fullName evidence="1">Uncharacterized protein</fullName>
    </submittedName>
</protein>
<dbReference type="AlphaFoldDB" id="A0ABD2YRF1"/>
<evidence type="ECO:0000313" key="1">
    <source>
        <dbReference type="EMBL" id="KAL3509461.1"/>
    </source>
</evidence>
<keyword evidence="2" id="KW-1185">Reference proteome</keyword>
<sequence length="103" mass="11391">MSEIVTPKFKSFRLQGAHHASLICITQWVSSHFLFRIWTLPRCAETCCDSLVLVLNGSNSNHQPETLGIDENATCLVPQSEGLGTINLFGAYIALVRPNSFNI</sequence>
<evidence type="ECO:0000313" key="2">
    <source>
        <dbReference type="Proteomes" id="UP001630127"/>
    </source>
</evidence>
<gene>
    <name evidence="1" type="ORF">ACH5RR_028862</name>
</gene>
<dbReference type="EMBL" id="JBJUIK010000012">
    <property type="protein sequence ID" value="KAL3509461.1"/>
    <property type="molecule type" value="Genomic_DNA"/>
</dbReference>
<name>A0ABD2YRF1_9GENT</name>
<organism evidence="1 2">
    <name type="scientific">Cinchona calisaya</name>
    <dbReference type="NCBI Taxonomy" id="153742"/>
    <lineage>
        <taxon>Eukaryota</taxon>
        <taxon>Viridiplantae</taxon>
        <taxon>Streptophyta</taxon>
        <taxon>Embryophyta</taxon>
        <taxon>Tracheophyta</taxon>
        <taxon>Spermatophyta</taxon>
        <taxon>Magnoliopsida</taxon>
        <taxon>eudicotyledons</taxon>
        <taxon>Gunneridae</taxon>
        <taxon>Pentapetalae</taxon>
        <taxon>asterids</taxon>
        <taxon>lamiids</taxon>
        <taxon>Gentianales</taxon>
        <taxon>Rubiaceae</taxon>
        <taxon>Cinchonoideae</taxon>
        <taxon>Cinchoneae</taxon>
        <taxon>Cinchona</taxon>
    </lineage>
</organism>
<comment type="caution">
    <text evidence="1">The sequence shown here is derived from an EMBL/GenBank/DDBJ whole genome shotgun (WGS) entry which is preliminary data.</text>
</comment>
<reference evidence="1 2" key="1">
    <citation type="submission" date="2024-11" db="EMBL/GenBank/DDBJ databases">
        <title>A near-complete genome assembly of Cinchona calisaya.</title>
        <authorList>
            <person name="Lian D.C."/>
            <person name="Zhao X.W."/>
            <person name="Wei L."/>
        </authorList>
    </citation>
    <scope>NUCLEOTIDE SEQUENCE [LARGE SCALE GENOMIC DNA]</scope>
    <source>
        <tissue evidence="1">Nenye</tissue>
    </source>
</reference>